<dbReference type="Proteomes" id="UP001152320">
    <property type="component" value="Unassembled WGS sequence"/>
</dbReference>
<dbReference type="AlphaFoldDB" id="A0A9Q0YAB9"/>
<name>A0A9Q0YAB9_HOLLE</name>
<reference evidence="1" key="1">
    <citation type="submission" date="2021-10" db="EMBL/GenBank/DDBJ databases">
        <title>Tropical sea cucumber genome reveals ecological adaptation and Cuvierian tubules defense mechanism.</title>
        <authorList>
            <person name="Chen T."/>
        </authorList>
    </citation>
    <scope>NUCLEOTIDE SEQUENCE</scope>
    <source>
        <strain evidence="1">Nanhai2018</strain>
        <tissue evidence="1">Muscle</tissue>
    </source>
</reference>
<proteinExistence type="predicted"/>
<protein>
    <submittedName>
        <fullName evidence="1">Uncharacterized protein</fullName>
    </submittedName>
</protein>
<evidence type="ECO:0000313" key="2">
    <source>
        <dbReference type="Proteomes" id="UP001152320"/>
    </source>
</evidence>
<dbReference type="EMBL" id="JAIZAY010001008">
    <property type="protein sequence ID" value="KAJ8017786.1"/>
    <property type="molecule type" value="Genomic_DNA"/>
</dbReference>
<comment type="caution">
    <text evidence="1">The sequence shown here is derived from an EMBL/GenBank/DDBJ whole genome shotgun (WGS) entry which is preliminary data.</text>
</comment>
<sequence length="57" mass="6473">MYLLVMLQPGMEGGVRKCLWSKPHVQNACSLTMYLLVMLQPEMEGGVCLSRELLFVK</sequence>
<organism evidence="1 2">
    <name type="scientific">Holothuria leucospilota</name>
    <name type="common">Black long sea cucumber</name>
    <name type="synonym">Mertensiothuria leucospilota</name>
    <dbReference type="NCBI Taxonomy" id="206669"/>
    <lineage>
        <taxon>Eukaryota</taxon>
        <taxon>Metazoa</taxon>
        <taxon>Echinodermata</taxon>
        <taxon>Eleutherozoa</taxon>
        <taxon>Echinozoa</taxon>
        <taxon>Holothuroidea</taxon>
        <taxon>Aspidochirotacea</taxon>
        <taxon>Aspidochirotida</taxon>
        <taxon>Holothuriidae</taxon>
        <taxon>Holothuria</taxon>
    </lineage>
</organism>
<keyword evidence="2" id="KW-1185">Reference proteome</keyword>
<gene>
    <name evidence="1" type="ORF">HOLleu_44577</name>
</gene>
<evidence type="ECO:0000313" key="1">
    <source>
        <dbReference type="EMBL" id="KAJ8017786.1"/>
    </source>
</evidence>
<accession>A0A9Q0YAB9</accession>